<dbReference type="InterPro" id="IPR000182">
    <property type="entry name" value="GNAT_dom"/>
</dbReference>
<accession>A0A1G6JK52</accession>
<dbReference type="GO" id="GO:0016747">
    <property type="term" value="F:acyltransferase activity, transferring groups other than amino-acyl groups"/>
    <property type="evidence" value="ECO:0007669"/>
    <property type="project" value="InterPro"/>
</dbReference>
<dbReference type="Proteomes" id="UP000242501">
    <property type="component" value="Unassembled WGS sequence"/>
</dbReference>
<dbReference type="OrthoDB" id="6692778at2"/>
<gene>
    <name evidence="2" type="ORF">SAMN05421733_11177</name>
</gene>
<dbReference type="PROSITE" id="PS51186">
    <property type="entry name" value="GNAT"/>
    <property type="match status" value="1"/>
</dbReference>
<keyword evidence="2" id="KW-0808">Transferase</keyword>
<dbReference type="Gene3D" id="3.40.630.30">
    <property type="match status" value="1"/>
</dbReference>
<protein>
    <submittedName>
        <fullName evidence="2">Acetyltransferase (GNAT) domain-containing protein</fullName>
    </submittedName>
</protein>
<dbReference type="Pfam" id="PF00583">
    <property type="entry name" value="Acetyltransf_1"/>
    <property type="match status" value="1"/>
</dbReference>
<dbReference type="InterPro" id="IPR016181">
    <property type="entry name" value="Acyl_CoA_acyltransferase"/>
</dbReference>
<name>A0A1G6JK52_9GAMM</name>
<dbReference type="AlphaFoldDB" id="A0A1G6JK52"/>
<sequence>MTLSYRQLFAEKSTDIAQLQSVYNASTDYFQIVLGHLPNNDATHQDLLAVPQGCSLDAKFFYGIYEKTQMIGCIDLIRGYPNENTIFIGLLLFITTRQGLGYGPQSLEFIIQQAIQWNCHQLRIAVVASNVKALAFWLREGFIEIYRKESEKFVAPIVVMERVINATDFQQLKS</sequence>
<proteinExistence type="predicted"/>
<dbReference type="STRING" id="1219383.SAMN05421733_11177"/>
<dbReference type="SUPFAM" id="SSF55729">
    <property type="entry name" value="Acyl-CoA N-acyltransferases (Nat)"/>
    <property type="match status" value="1"/>
</dbReference>
<evidence type="ECO:0000259" key="1">
    <source>
        <dbReference type="PROSITE" id="PS51186"/>
    </source>
</evidence>
<dbReference type="RefSeq" id="WP_092749651.1">
    <property type="nucleotide sequence ID" value="NZ_FMYL01000011.1"/>
</dbReference>
<keyword evidence="3" id="KW-1185">Reference proteome</keyword>
<evidence type="ECO:0000313" key="3">
    <source>
        <dbReference type="Proteomes" id="UP000242501"/>
    </source>
</evidence>
<feature type="domain" description="N-acetyltransferase" evidence="1">
    <location>
        <begin position="3"/>
        <end position="165"/>
    </location>
</feature>
<dbReference type="EMBL" id="FMYL01000011">
    <property type="protein sequence ID" value="SDC19162.1"/>
    <property type="molecule type" value="Genomic_DNA"/>
</dbReference>
<organism evidence="2 3">
    <name type="scientific">Acinetobacter boissieri</name>
    <dbReference type="NCBI Taxonomy" id="1219383"/>
    <lineage>
        <taxon>Bacteria</taxon>
        <taxon>Pseudomonadati</taxon>
        <taxon>Pseudomonadota</taxon>
        <taxon>Gammaproteobacteria</taxon>
        <taxon>Moraxellales</taxon>
        <taxon>Moraxellaceae</taxon>
        <taxon>Acinetobacter</taxon>
    </lineage>
</organism>
<reference evidence="3" key="1">
    <citation type="submission" date="2016-09" db="EMBL/GenBank/DDBJ databases">
        <authorList>
            <person name="Varghese N."/>
            <person name="Submissions S."/>
        </authorList>
    </citation>
    <scope>NUCLEOTIDE SEQUENCE [LARGE SCALE GENOMIC DNA]</scope>
    <source>
        <strain evidence="3">ANC 4422</strain>
    </source>
</reference>
<evidence type="ECO:0000313" key="2">
    <source>
        <dbReference type="EMBL" id="SDC19162.1"/>
    </source>
</evidence>